<proteinExistence type="predicted"/>
<feature type="region of interest" description="Disordered" evidence="1">
    <location>
        <begin position="64"/>
        <end position="94"/>
    </location>
</feature>
<organism evidence="2 3">
    <name type="scientific">Cryptolaemus montrouzieri</name>
    <dbReference type="NCBI Taxonomy" id="559131"/>
    <lineage>
        <taxon>Eukaryota</taxon>
        <taxon>Metazoa</taxon>
        <taxon>Ecdysozoa</taxon>
        <taxon>Arthropoda</taxon>
        <taxon>Hexapoda</taxon>
        <taxon>Insecta</taxon>
        <taxon>Pterygota</taxon>
        <taxon>Neoptera</taxon>
        <taxon>Endopterygota</taxon>
        <taxon>Coleoptera</taxon>
        <taxon>Polyphaga</taxon>
        <taxon>Cucujiformia</taxon>
        <taxon>Coccinelloidea</taxon>
        <taxon>Coccinellidae</taxon>
        <taxon>Scymninae</taxon>
        <taxon>Scymnini</taxon>
        <taxon>Cryptolaemus</taxon>
    </lineage>
</organism>
<comment type="caution">
    <text evidence="2">The sequence shown here is derived from an EMBL/GenBank/DDBJ whole genome shotgun (WGS) entry which is preliminary data.</text>
</comment>
<reference evidence="2 3" key="1">
    <citation type="journal article" date="2021" name="BMC Biol.">
        <title>Horizontally acquired antibacterial genes associated with adaptive radiation of ladybird beetles.</title>
        <authorList>
            <person name="Li H.S."/>
            <person name="Tang X.F."/>
            <person name="Huang Y.H."/>
            <person name="Xu Z.Y."/>
            <person name="Chen M.L."/>
            <person name="Du X.Y."/>
            <person name="Qiu B.Y."/>
            <person name="Chen P.T."/>
            <person name="Zhang W."/>
            <person name="Slipinski A."/>
            <person name="Escalona H.E."/>
            <person name="Waterhouse R.M."/>
            <person name="Zwick A."/>
            <person name="Pang H."/>
        </authorList>
    </citation>
    <scope>NUCLEOTIDE SEQUENCE [LARGE SCALE GENOMIC DNA]</scope>
    <source>
        <strain evidence="2">SYSU2018</strain>
    </source>
</reference>
<keyword evidence="3" id="KW-1185">Reference proteome</keyword>
<gene>
    <name evidence="2" type="ORF">HHI36_007897</name>
</gene>
<evidence type="ECO:0000313" key="2">
    <source>
        <dbReference type="EMBL" id="KAL3268801.1"/>
    </source>
</evidence>
<sequence>EAIWQYPTAVRNEKQIREDDQENHVFTLIRLKKQIEDKHKEKQLKKLEQDRRARANQMKRILEDLNLKIKNKKTKNTDSDGSESEELDISSHES</sequence>
<dbReference type="AlphaFoldDB" id="A0ABD2MQT6"/>
<dbReference type="Proteomes" id="UP001516400">
    <property type="component" value="Unassembled WGS sequence"/>
</dbReference>
<dbReference type="EMBL" id="JABFTP020000021">
    <property type="protein sequence ID" value="KAL3268801.1"/>
    <property type="molecule type" value="Genomic_DNA"/>
</dbReference>
<accession>A0ABD2MQT6</accession>
<evidence type="ECO:0000313" key="3">
    <source>
        <dbReference type="Proteomes" id="UP001516400"/>
    </source>
</evidence>
<evidence type="ECO:0000256" key="1">
    <source>
        <dbReference type="SAM" id="MobiDB-lite"/>
    </source>
</evidence>
<protein>
    <submittedName>
        <fullName evidence="2">Uncharacterized protein</fullName>
    </submittedName>
</protein>
<name>A0ABD2MQT6_9CUCU</name>
<feature type="non-terminal residue" evidence="2">
    <location>
        <position position="1"/>
    </location>
</feature>